<name>A0A318KSQ0_9NEIS</name>
<keyword evidence="1" id="KW-1133">Transmembrane helix</keyword>
<protein>
    <submittedName>
        <fullName evidence="3">VanZ like protein</fullName>
    </submittedName>
</protein>
<feature type="transmembrane region" description="Helical" evidence="1">
    <location>
        <begin position="16"/>
        <end position="36"/>
    </location>
</feature>
<dbReference type="RefSeq" id="WP_110389881.1">
    <property type="nucleotide sequence ID" value="NZ_QJKI01000003.1"/>
</dbReference>
<evidence type="ECO:0000313" key="3">
    <source>
        <dbReference type="EMBL" id="PXX80851.1"/>
    </source>
</evidence>
<dbReference type="Pfam" id="PF04892">
    <property type="entry name" value="VanZ"/>
    <property type="match status" value="1"/>
</dbReference>
<accession>A0A318KSQ0</accession>
<dbReference type="OrthoDB" id="9780818at2"/>
<feature type="transmembrane region" description="Helical" evidence="1">
    <location>
        <begin position="290"/>
        <end position="312"/>
    </location>
</feature>
<organism evidence="3 4">
    <name type="scientific">Rivihabitans pingtungensis</name>
    <dbReference type="NCBI Taxonomy" id="1054498"/>
    <lineage>
        <taxon>Bacteria</taxon>
        <taxon>Pseudomonadati</taxon>
        <taxon>Pseudomonadota</taxon>
        <taxon>Betaproteobacteria</taxon>
        <taxon>Neisseriales</taxon>
        <taxon>Aquaspirillaceae</taxon>
        <taxon>Rivihabitans</taxon>
    </lineage>
</organism>
<dbReference type="AlphaFoldDB" id="A0A318KSQ0"/>
<keyword evidence="4" id="KW-1185">Reference proteome</keyword>
<dbReference type="Proteomes" id="UP000247555">
    <property type="component" value="Unassembled WGS sequence"/>
</dbReference>
<dbReference type="EMBL" id="QJKI01000003">
    <property type="protein sequence ID" value="PXX80851.1"/>
    <property type="molecule type" value="Genomic_DNA"/>
</dbReference>
<proteinExistence type="predicted"/>
<feature type="transmembrane region" description="Helical" evidence="1">
    <location>
        <begin position="237"/>
        <end position="256"/>
    </location>
</feature>
<comment type="caution">
    <text evidence="3">The sequence shown here is derived from an EMBL/GenBank/DDBJ whole genome shotgun (WGS) entry which is preliminary data.</text>
</comment>
<keyword evidence="1" id="KW-0812">Transmembrane</keyword>
<evidence type="ECO:0000256" key="1">
    <source>
        <dbReference type="SAM" id="Phobius"/>
    </source>
</evidence>
<dbReference type="InterPro" id="IPR006976">
    <property type="entry name" value="VanZ-like"/>
</dbReference>
<feature type="transmembrane region" description="Helical" evidence="1">
    <location>
        <begin position="202"/>
        <end position="225"/>
    </location>
</feature>
<feature type="transmembrane region" description="Helical" evidence="1">
    <location>
        <begin position="342"/>
        <end position="359"/>
    </location>
</feature>
<feature type="transmembrane region" description="Helical" evidence="1">
    <location>
        <begin position="117"/>
        <end position="139"/>
    </location>
</feature>
<reference evidence="3 4" key="1">
    <citation type="submission" date="2018-05" db="EMBL/GenBank/DDBJ databases">
        <title>Genomic Encyclopedia of Type Strains, Phase IV (KMG-IV): sequencing the most valuable type-strain genomes for metagenomic binning, comparative biology and taxonomic classification.</title>
        <authorList>
            <person name="Goeker M."/>
        </authorList>
    </citation>
    <scope>NUCLEOTIDE SEQUENCE [LARGE SCALE GENOMIC DNA]</scope>
    <source>
        <strain evidence="3 4">DSM 29661</strain>
    </source>
</reference>
<gene>
    <name evidence="3" type="ORF">DFR34_103194</name>
</gene>
<feature type="transmembrane region" description="Helical" evidence="1">
    <location>
        <begin position="160"/>
        <end position="182"/>
    </location>
</feature>
<evidence type="ECO:0000313" key="4">
    <source>
        <dbReference type="Proteomes" id="UP000247555"/>
    </source>
</evidence>
<feature type="domain" description="VanZ-like" evidence="2">
    <location>
        <begin position="31"/>
        <end position="134"/>
    </location>
</feature>
<feature type="transmembrane region" description="Helical" evidence="1">
    <location>
        <begin position="262"/>
        <end position="283"/>
    </location>
</feature>
<evidence type="ECO:0000259" key="2">
    <source>
        <dbReference type="Pfam" id="PF04892"/>
    </source>
</evidence>
<keyword evidence="1" id="KW-0472">Membrane</keyword>
<feature type="transmembrane region" description="Helical" evidence="1">
    <location>
        <begin position="84"/>
        <end position="105"/>
    </location>
</feature>
<sequence length="364" mass="40369">MTPPILPSLPPAPHRVPHWFALSYLGALVVVSLYPFTEWEFNGQPWLDFLLYPLPYYRTAFDQGVNVLAYVPYGVALARMFRPAWLGVLAALGLGALTSLVIEIIQLYLPMRVASNLDVLCNAAGALAGGLLATLPWTVRLGRAMQRLRRRWLLADNSADYALMLVALWFLTQINPANPLFGVVVMPEGLPQPFESPIADPALFLFLLEAGGAMLNLTATLLFIASFLARRRDYAPVLGGFFLLAWLFKVAVAAAMLKPVAYFAWINPHVLAGLALGGVLTWLLCHTQRLVQSICALLLLGLAQLAAAQWPLVAADDDQRGLFRWAYHLTNINALSEFANRLWPWAALACVLLSISRQLRRERW</sequence>